<comment type="caution">
    <text evidence="3">The sequence shown here is derived from an EMBL/GenBank/DDBJ whole genome shotgun (WGS) entry which is preliminary data.</text>
</comment>
<dbReference type="Proteomes" id="UP000547879">
    <property type="component" value="Unassembled WGS sequence"/>
</dbReference>
<dbReference type="PANTHER" id="PTHR33219">
    <property type="entry name" value="YLMG HOMOLOG PROTEIN 2, CHLOROPLASTIC"/>
    <property type="match status" value="1"/>
</dbReference>
<keyword evidence="2" id="KW-1133">Transmembrane helix</keyword>
<comment type="similarity">
    <text evidence="1">Belongs to the YggT family.</text>
</comment>
<dbReference type="RefSeq" id="WP_183994776.1">
    <property type="nucleotide sequence ID" value="NZ_BMHW01000003.1"/>
</dbReference>
<dbReference type="AlphaFoldDB" id="A0A7W9Y981"/>
<dbReference type="GO" id="GO:0016020">
    <property type="term" value="C:membrane"/>
    <property type="evidence" value="ECO:0007669"/>
    <property type="project" value="InterPro"/>
</dbReference>
<organism evidence="3 4">
    <name type="scientific">Rhizobium wenxiniae</name>
    <dbReference type="NCBI Taxonomy" id="1737357"/>
    <lineage>
        <taxon>Bacteria</taxon>
        <taxon>Pseudomonadati</taxon>
        <taxon>Pseudomonadota</taxon>
        <taxon>Alphaproteobacteria</taxon>
        <taxon>Hyphomicrobiales</taxon>
        <taxon>Rhizobiaceae</taxon>
        <taxon>Rhizobium/Agrobacterium group</taxon>
        <taxon>Rhizobium</taxon>
    </lineage>
</organism>
<evidence type="ECO:0000256" key="1">
    <source>
        <dbReference type="ARBA" id="ARBA00010894"/>
    </source>
</evidence>
<evidence type="ECO:0000256" key="2">
    <source>
        <dbReference type="SAM" id="Phobius"/>
    </source>
</evidence>
<feature type="transmembrane region" description="Helical" evidence="2">
    <location>
        <begin position="71"/>
        <end position="95"/>
    </location>
</feature>
<dbReference type="EMBL" id="JACHEG010000005">
    <property type="protein sequence ID" value="MBB6164311.1"/>
    <property type="molecule type" value="Genomic_DNA"/>
</dbReference>
<evidence type="ECO:0000313" key="4">
    <source>
        <dbReference type="Proteomes" id="UP000547879"/>
    </source>
</evidence>
<protein>
    <submittedName>
        <fullName evidence="3">YggT family protein</fullName>
    </submittedName>
</protein>
<sequence length="96" mass="11103">MLALFQTIDLALNLYTWILIASAIFSWLYAFNVINSSNQFVDAIGRFLYNVTEPVLRPIRRIMPNLGGIDISPIIVLLLIFFLRSFMWTTLYPIFA</sequence>
<keyword evidence="2" id="KW-0812">Transmembrane</keyword>
<dbReference type="PANTHER" id="PTHR33219:SF14">
    <property type="entry name" value="PROTEIN COFACTOR ASSEMBLY OF COMPLEX C SUBUNIT B CCB3, CHLOROPLASTIC-RELATED"/>
    <property type="match status" value="1"/>
</dbReference>
<dbReference type="Pfam" id="PF02325">
    <property type="entry name" value="CCB3_YggT"/>
    <property type="match status" value="1"/>
</dbReference>
<gene>
    <name evidence="3" type="ORF">HNQ72_004152</name>
</gene>
<reference evidence="3 4" key="1">
    <citation type="submission" date="2020-08" db="EMBL/GenBank/DDBJ databases">
        <title>Genomic Encyclopedia of Type Strains, Phase IV (KMG-IV): sequencing the most valuable type-strain genomes for metagenomic binning, comparative biology and taxonomic classification.</title>
        <authorList>
            <person name="Goeker M."/>
        </authorList>
    </citation>
    <scope>NUCLEOTIDE SEQUENCE [LARGE SCALE GENOMIC DNA]</scope>
    <source>
        <strain evidence="3 4">DSM 100734</strain>
    </source>
</reference>
<name>A0A7W9Y981_9HYPH</name>
<evidence type="ECO:0000313" key="3">
    <source>
        <dbReference type="EMBL" id="MBB6164311.1"/>
    </source>
</evidence>
<keyword evidence="2" id="KW-0472">Membrane</keyword>
<accession>A0A7W9Y981</accession>
<dbReference type="InterPro" id="IPR003425">
    <property type="entry name" value="CCB3/YggT"/>
</dbReference>
<proteinExistence type="inferred from homology"/>
<feature type="transmembrane region" description="Helical" evidence="2">
    <location>
        <begin position="12"/>
        <end position="30"/>
    </location>
</feature>
<keyword evidence="4" id="KW-1185">Reference proteome</keyword>